<dbReference type="PANTHER" id="PTHR42770">
    <property type="entry name" value="AMINO ACID TRANSPORTER-RELATED"/>
    <property type="match status" value="1"/>
</dbReference>
<organism evidence="7">
    <name type="scientific">Methanosarcina barkeri</name>
    <dbReference type="NCBI Taxonomy" id="2208"/>
    <lineage>
        <taxon>Archaea</taxon>
        <taxon>Methanobacteriati</taxon>
        <taxon>Methanobacteriota</taxon>
        <taxon>Stenosarchaea group</taxon>
        <taxon>Methanomicrobia</taxon>
        <taxon>Methanosarcinales</taxon>
        <taxon>Methanosarcinaceae</taxon>
        <taxon>Methanosarcina</taxon>
    </lineage>
</organism>
<evidence type="ECO:0000256" key="1">
    <source>
        <dbReference type="ARBA" id="ARBA00004141"/>
    </source>
</evidence>
<dbReference type="Gene3D" id="1.20.1740.10">
    <property type="entry name" value="Amino acid/polyamine transporter I"/>
    <property type="match status" value="1"/>
</dbReference>
<evidence type="ECO:0000259" key="6">
    <source>
        <dbReference type="Pfam" id="PF00324"/>
    </source>
</evidence>
<dbReference type="PANTHER" id="PTHR42770:SF7">
    <property type="entry name" value="MEMBRANE PROTEIN"/>
    <property type="match status" value="1"/>
</dbReference>
<feature type="transmembrane region" description="Helical" evidence="5">
    <location>
        <begin position="16"/>
        <end position="34"/>
    </location>
</feature>
<dbReference type="Pfam" id="PF00324">
    <property type="entry name" value="AA_permease"/>
    <property type="match status" value="1"/>
</dbReference>
<reference evidence="7" key="2">
    <citation type="journal article" date="1998" name="J. Bacteriol.">
        <title>Clustered genes encoding the methyltransferases of methanogenesis from monomethylamine.</title>
        <authorList>
            <person name="Burke S.A."/>
            <person name="Lo S.L."/>
            <person name="Krzycki J.A."/>
        </authorList>
    </citation>
    <scope>NUCLEOTIDE SEQUENCE</scope>
    <source>
        <strain evidence="7">MS</strain>
    </source>
</reference>
<gene>
    <name evidence="7" type="primary">mtmP</name>
</gene>
<reference evidence="7" key="1">
    <citation type="journal article" date="1997" name="J. Biol. Chem.">
        <title>Reconstitution of monomethylamine:coenzyme M methyl transfer with a corrinoid protein and two methyltransferases purified from Methanosarcina barkeri.</title>
        <authorList>
            <person name="Burke S.A."/>
            <person name="Krzycki J.A."/>
        </authorList>
    </citation>
    <scope>NUCLEOTIDE SEQUENCE</scope>
    <source>
        <strain evidence="7">MS</strain>
    </source>
</reference>
<evidence type="ECO:0000256" key="5">
    <source>
        <dbReference type="SAM" id="Phobius"/>
    </source>
</evidence>
<dbReference type="GO" id="GO:0016020">
    <property type="term" value="C:membrane"/>
    <property type="evidence" value="ECO:0007669"/>
    <property type="project" value="UniProtKB-SubCell"/>
</dbReference>
<sequence>MSEHESASLVKTLRPFHVWALGVGIVLVGEYMGWNFTVAKGGVLGSLLAMLVAGTMYVIISLCASELGSATKLAGGPYDWARLFIGPGAAASVGLAVYMEYIALEAADAIVVASISQSIFPELQVYPVTLLVIALLTFINYRGVVAALTLNFVLTMIAFIAILAFFFSTAFGIGDIHPEYLLQGALPNGMIGLFAALQFGPWFYLGIEGAAMCAEECKHPSRAVPLGQQAGMITLLIGAAMTLYLCSVLIPADLLGVSVYPLFEAAQNSGVFIFVALLGLGTFLTCVASANGCVCDSSRLLVCSLKRQLRVIRFSAVHPKYNTPYRAVIFTVPVAIGFAFSGYLDQVITFSIVSGLLCYVLIPFSLIRFRKLFPETTSKVRPFVGPLQPYIAYFAIAIAITILSTLFWGYKYNLIFAFVSTVLRTSISATNTRNQTLKITGLKWAGPYPKAREIERSRRRQLALETNDQALESKYHSKLTGDTALVVGMLALLICVEGFIAYKILSETWEIASGFFYLYVIFIGLIVLIETIGCLKVRESIKTHMFEFKYYD</sequence>
<feature type="transmembrane region" description="Helical" evidence="5">
    <location>
        <begin position="123"/>
        <end position="141"/>
    </location>
</feature>
<reference evidence="7" key="3">
    <citation type="submission" date="2001-12" db="EMBL/GenBank/DDBJ databases">
        <authorList>
            <person name="James C.M."/>
            <person name="Burke C.A."/>
            <person name="Lo S.L."/>
            <person name="Krzycki J.A."/>
        </authorList>
    </citation>
    <scope>NUCLEOTIDE SEQUENCE</scope>
    <source>
        <strain evidence="7">MS</strain>
    </source>
</reference>
<evidence type="ECO:0000313" key="7">
    <source>
        <dbReference type="EMBL" id="AAC38634.1"/>
    </source>
</evidence>
<feature type="transmembrane region" description="Helical" evidence="5">
    <location>
        <begin position="390"/>
        <end position="408"/>
    </location>
</feature>
<feature type="transmembrane region" description="Helical" evidence="5">
    <location>
        <begin position="484"/>
        <end position="504"/>
    </location>
</feature>
<keyword evidence="3 5" id="KW-1133">Transmembrane helix</keyword>
<dbReference type="EMBL" id="AF013713">
    <property type="protein sequence ID" value="AAC38634.1"/>
    <property type="molecule type" value="Genomic_DNA"/>
</dbReference>
<accession>O51938</accession>
<proteinExistence type="predicted"/>
<evidence type="ECO:0000256" key="4">
    <source>
        <dbReference type="ARBA" id="ARBA00023136"/>
    </source>
</evidence>
<feature type="transmembrane region" description="Helical" evidence="5">
    <location>
        <begin position="191"/>
        <end position="211"/>
    </location>
</feature>
<feature type="transmembrane region" description="Helical" evidence="5">
    <location>
        <begin position="347"/>
        <end position="369"/>
    </location>
</feature>
<feature type="transmembrane region" description="Helical" evidence="5">
    <location>
        <begin position="323"/>
        <end position="341"/>
    </location>
</feature>
<comment type="subcellular location">
    <subcellularLocation>
        <location evidence="1">Membrane</location>
        <topology evidence="1">Multi-pass membrane protein</topology>
    </subcellularLocation>
</comment>
<feature type="transmembrane region" description="Helical" evidence="5">
    <location>
        <begin position="516"/>
        <end position="535"/>
    </location>
</feature>
<keyword evidence="4 5" id="KW-0472">Membrane</keyword>
<reference evidence="7" key="4">
    <citation type="journal article" date="2005" name="J. Biol. Chem.">
        <title>The residue mass of L-pyrrolysine in three distinct methylamine methyltransferases.</title>
        <authorList>
            <person name="Soares J.A."/>
            <person name="Zhang L."/>
            <person name="Pitsch R.L."/>
            <person name="Kleinholz N.M."/>
            <person name="Jones R.B."/>
            <person name="Wolff J.J."/>
            <person name="Amster J."/>
            <person name="Green-Church K.B."/>
            <person name="Krzycki J.A."/>
        </authorList>
    </citation>
    <scope>NUCLEOTIDE SEQUENCE</scope>
    <source>
        <strain evidence="7">MS</strain>
    </source>
</reference>
<dbReference type="AlphaFoldDB" id="O51938"/>
<feature type="transmembrane region" description="Helical" evidence="5">
    <location>
        <begin position="80"/>
        <end position="103"/>
    </location>
</feature>
<keyword evidence="2 5" id="KW-0812">Transmembrane</keyword>
<name>O51938_METBA</name>
<protein>
    <submittedName>
        <fullName evidence="7">Putative monomethylamine permease</fullName>
    </submittedName>
</protein>
<feature type="transmembrane region" description="Helical" evidence="5">
    <location>
        <begin position="148"/>
        <end position="171"/>
    </location>
</feature>
<feature type="transmembrane region" description="Helical" evidence="5">
    <location>
        <begin position="232"/>
        <end position="252"/>
    </location>
</feature>
<dbReference type="GO" id="GO:0055085">
    <property type="term" value="P:transmembrane transport"/>
    <property type="evidence" value="ECO:0007669"/>
    <property type="project" value="InterPro"/>
</dbReference>
<dbReference type="InterPro" id="IPR050367">
    <property type="entry name" value="APC_superfamily"/>
</dbReference>
<evidence type="ECO:0000256" key="3">
    <source>
        <dbReference type="ARBA" id="ARBA00022989"/>
    </source>
</evidence>
<feature type="domain" description="Amino acid permease/ SLC12A" evidence="6">
    <location>
        <begin position="26"/>
        <end position="410"/>
    </location>
</feature>
<dbReference type="InterPro" id="IPR004841">
    <property type="entry name" value="AA-permease/SLC12A_dom"/>
</dbReference>
<feature type="transmembrane region" description="Helical" evidence="5">
    <location>
        <begin position="272"/>
        <end position="302"/>
    </location>
</feature>
<evidence type="ECO:0000256" key="2">
    <source>
        <dbReference type="ARBA" id="ARBA00022692"/>
    </source>
</evidence>
<feature type="transmembrane region" description="Helical" evidence="5">
    <location>
        <begin position="46"/>
        <end position="68"/>
    </location>
</feature>